<evidence type="ECO:0000313" key="3">
    <source>
        <dbReference type="WBParaSite" id="TCNE_0000169601-mRNA-1"/>
    </source>
</evidence>
<reference evidence="1 2" key="2">
    <citation type="submission" date="2018-11" db="EMBL/GenBank/DDBJ databases">
        <authorList>
            <consortium name="Pathogen Informatics"/>
        </authorList>
    </citation>
    <scope>NUCLEOTIDE SEQUENCE [LARGE SCALE GENOMIC DNA]</scope>
</reference>
<keyword evidence="2" id="KW-1185">Reference proteome</keyword>
<reference evidence="3" key="1">
    <citation type="submission" date="2016-06" db="UniProtKB">
        <authorList>
            <consortium name="WormBaseParasite"/>
        </authorList>
    </citation>
    <scope>IDENTIFICATION</scope>
</reference>
<dbReference type="AlphaFoldDB" id="A0A183TZM7"/>
<name>A0A183TZM7_TOXCA</name>
<dbReference type="WBParaSite" id="TCNE_0000169601-mRNA-1">
    <property type="protein sequence ID" value="TCNE_0000169601-mRNA-1"/>
    <property type="gene ID" value="TCNE_0000169601"/>
</dbReference>
<sequence length="70" mass="7723">MLAASTLSSNTTRTSHPRFGAVVIVGIVSWKTAAMPTSKATGRVEEYFGYVASKLTINERQWSFIRALMK</sequence>
<evidence type="ECO:0000313" key="1">
    <source>
        <dbReference type="EMBL" id="VDM26692.1"/>
    </source>
</evidence>
<evidence type="ECO:0000313" key="2">
    <source>
        <dbReference type="Proteomes" id="UP000050794"/>
    </source>
</evidence>
<proteinExistence type="predicted"/>
<gene>
    <name evidence="1" type="ORF">TCNE_LOCUS1697</name>
</gene>
<accession>A0A183TZM7</accession>
<protein>
    <submittedName>
        <fullName evidence="3">Transposase</fullName>
    </submittedName>
</protein>
<dbReference type="Proteomes" id="UP000050794">
    <property type="component" value="Unassembled WGS sequence"/>
</dbReference>
<dbReference type="EMBL" id="UYWY01001388">
    <property type="protein sequence ID" value="VDM26692.1"/>
    <property type="molecule type" value="Genomic_DNA"/>
</dbReference>
<organism evidence="2 3">
    <name type="scientific">Toxocara canis</name>
    <name type="common">Canine roundworm</name>
    <dbReference type="NCBI Taxonomy" id="6265"/>
    <lineage>
        <taxon>Eukaryota</taxon>
        <taxon>Metazoa</taxon>
        <taxon>Ecdysozoa</taxon>
        <taxon>Nematoda</taxon>
        <taxon>Chromadorea</taxon>
        <taxon>Rhabditida</taxon>
        <taxon>Spirurina</taxon>
        <taxon>Ascaridomorpha</taxon>
        <taxon>Ascaridoidea</taxon>
        <taxon>Toxocaridae</taxon>
        <taxon>Toxocara</taxon>
    </lineage>
</organism>